<dbReference type="PANTHER" id="PTHR10744:SF1">
    <property type="entry name" value="SMALL RIBOSOMAL SUBUNIT PROTEIN US17M"/>
    <property type="match status" value="1"/>
</dbReference>
<keyword evidence="5" id="KW-0687">Ribonucleoprotein</keyword>
<dbReference type="InterPro" id="IPR019984">
    <property type="entry name" value="Ribosomal_uS17_bact/chlr"/>
</dbReference>
<evidence type="ECO:0000256" key="1">
    <source>
        <dbReference type="ARBA" id="ARBA00010254"/>
    </source>
</evidence>
<sequence>MAEALKRENTRKFLEGIVLSDKMQKTRVVQVKWATKHSKYHKIMRRASKYKAHDENNSSKEGDLVRIMEARPLSKDKRWTISEVLKKAKS</sequence>
<dbReference type="GO" id="GO:0006412">
    <property type="term" value="P:translation"/>
    <property type="evidence" value="ECO:0007669"/>
    <property type="project" value="InterPro"/>
</dbReference>
<dbReference type="PROSITE" id="PS00056">
    <property type="entry name" value="RIBOSOMAL_S17"/>
    <property type="match status" value="1"/>
</dbReference>
<organism evidence="6">
    <name type="scientific">hydrothermal vent metagenome</name>
    <dbReference type="NCBI Taxonomy" id="652676"/>
    <lineage>
        <taxon>unclassified sequences</taxon>
        <taxon>metagenomes</taxon>
        <taxon>ecological metagenomes</taxon>
    </lineage>
</organism>
<dbReference type="PRINTS" id="PR00973">
    <property type="entry name" value="RIBOSOMALS17"/>
</dbReference>
<dbReference type="Pfam" id="PF00366">
    <property type="entry name" value="Ribosomal_S17"/>
    <property type="match status" value="1"/>
</dbReference>
<dbReference type="NCBIfam" id="NF004123">
    <property type="entry name" value="PRK05610.1"/>
    <property type="match status" value="1"/>
</dbReference>
<gene>
    <name evidence="6" type="ORF">MNBD_BACTEROID05-401</name>
</gene>
<proteinExistence type="inferred from homology"/>
<dbReference type="InterPro" id="IPR000266">
    <property type="entry name" value="Ribosomal_uS17"/>
</dbReference>
<dbReference type="CDD" id="cd00364">
    <property type="entry name" value="Ribosomal_uS17"/>
    <property type="match status" value="1"/>
</dbReference>
<dbReference type="NCBIfam" id="TIGR03635">
    <property type="entry name" value="uS17_bact"/>
    <property type="match status" value="1"/>
</dbReference>
<evidence type="ECO:0000256" key="4">
    <source>
        <dbReference type="ARBA" id="ARBA00022980"/>
    </source>
</evidence>
<dbReference type="AlphaFoldDB" id="A0A3B0TIV6"/>
<dbReference type="EMBL" id="UOEN01000074">
    <property type="protein sequence ID" value="VAW12089.1"/>
    <property type="molecule type" value="Genomic_DNA"/>
</dbReference>
<comment type="similarity">
    <text evidence="1">Belongs to the universal ribosomal protein uS17 family.</text>
</comment>
<evidence type="ECO:0000256" key="2">
    <source>
        <dbReference type="ARBA" id="ARBA00022730"/>
    </source>
</evidence>
<evidence type="ECO:0000256" key="5">
    <source>
        <dbReference type="ARBA" id="ARBA00023274"/>
    </source>
</evidence>
<dbReference type="GO" id="GO:0022627">
    <property type="term" value="C:cytosolic small ribosomal subunit"/>
    <property type="evidence" value="ECO:0007669"/>
    <property type="project" value="TreeGrafter"/>
</dbReference>
<accession>A0A3B0TIV6</accession>
<dbReference type="PANTHER" id="PTHR10744">
    <property type="entry name" value="40S RIBOSOMAL PROTEIN S11 FAMILY MEMBER"/>
    <property type="match status" value="1"/>
</dbReference>
<dbReference type="Gene3D" id="2.40.50.140">
    <property type="entry name" value="Nucleic acid-binding proteins"/>
    <property type="match status" value="1"/>
</dbReference>
<dbReference type="HAMAP" id="MF_01345_B">
    <property type="entry name" value="Ribosomal_uS17_B"/>
    <property type="match status" value="1"/>
</dbReference>
<dbReference type="SUPFAM" id="SSF50249">
    <property type="entry name" value="Nucleic acid-binding proteins"/>
    <property type="match status" value="1"/>
</dbReference>
<reference evidence="6" key="1">
    <citation type="submission" date="2018-06" db="EMBL/GenBank/DDBJ databases">
        <authorList>
            <person name="Zhirakovskaya E."/>
        </authorList>
    </citation>
    <scope>NUCLEOTIDE SEQUENCE</scope>
</reference>
<evidence type="ECO:0000313" key="6">
    <source>
        <dbReference type="EMBL" id="VAW12089.1"/>
    </source>
</evidence>
<dbReference type="InterPro" id="IPR019979">
    <property type="entry name" value="Ribosomal_uS17_CS"/>
</dbReference>
<keyword evidence="2" id="KW-0699">rRNA-binding</keyword>
<evidence type="ECO:0000256" key="3">
    <source>
        <dbReference type="ARBA" id="ARBA00022884"/>
    </source>
</evidence>
<name>A0A3B0TIV6_9ZZZZ</name>
<dbReference type="GO" id="GO:0019843">
    <property type="term" value="F:rRNA binding"/>
    <property type="evidence" value="ECO:0007669"/>
    <property type="project" value="UniProtKB-KW"/>
</dbReference>
<keyword evidence="3" id="KW-0694">RNA-binding</keyword>
<protein>
    <submittedName>
        <fullName evidence="6">SSU ribosomal protein S17p (S11e)</fullName>
    </submittedName>
</protein>
<dbReference type="InterPro" id="IPR012340">
    <property type="entry name" value="NA-bd_OB-fold"/>
</dbReference>
<dbReference type="GO" id="GO:0003735">
    <property type="term" value="F:structural constituent of ribosome"/>
    <property type="evidence" value="ECO:0007669"/>
    <property type="project" value="InterPro"/>
</dbReference>
<keyword evidence="4 6" id="KW-0689">Ribosomal protein</keyword>